<gene>
    <name evidence="1" type="ORF">SDC9_185282</name>
</gene>
<evidence type="ECO:0000313" key="1">
    <source>
        <dbReference type="EMBL" id="MPN37761.1"/>
    </source>
</evidence>
<reference evidence="1" key="1">
    <citation type="submission" date="2019-08" db="EMBL/GenBank/DDBJ databases">
        <authorList>
            <person name="Kucharzyk K."/>
            <person name="Murdoch R.W."/>
            <person name="Higgins S."/>
            <person name="Loffler F."/>
        </authorList>
    </citation>
    <scope>NUCLEOTIDE SEQUENCE</scope>
</reference>
<dbReference type="AlphaFoldDB" id="A0A645HFH6"/>
<organism evidence="1">
    <name type="scientific">bioreactor metagenome</name>
    <dbReference type="NCBI Taxonomy" id="1076179"/>
    <lineage>
        <taxon>unclassified sequences</taxon>
        <taxon>metagenomes</taxon>
        <taxon>ecological metagenomes</taxon>
    </lineage>
</organism>
<accession>A0A645HFH6</accession>
<comment type="caution">
    <text evidence="1">The sequence shown here is derived from an EMBL/GenBank/DDBJ whole genome shotgun (WGS) entry which is preliminary data.</text>
</comment>
<sequence>MNIEIERQLMARFVIQRRVVTGKRTHTVSPDNAFIGDDRRHKVAARFREKDLGMVVKAV</sequence>
<proteinExistence type="predicted"/>
<name>A0A645HFH6_9ZZZZ</name>
<protein>
    <submittedName>
        <fullName evidence="1">Uncharacterized protein</fullName>
    </submittedName>
</protein>
<dbReference type="EMBL" id="VSSQ01092608">
    <property type="protein sequence ID" value="MPN37761.1"/>
    <property type="molecule type" value="Genomic_DNA"/>
</dbReference>